<organism evidence="1 2">
    <name type="scientific">Leptospirillum ferriphilum YSK</name>
    <dbReference type="NCBI Taxonomy" id="1441628"/>
    <lineage>
        <taxon>Bacteria</taxon>
        <taxon>Pseudomonadati</taxon>
        <taxon>Nitrospirota</taxon>
        <taxon>Nitrospiria</taxon>
        <taxon>Nitrospirales</taxon>
        <taxon>Nitrospiraceae</taxon>
        <taxon>Leptospirillum</taxon>
    </lineage>
</organism>
<dbReference type="HOGENOM" id="CLU_1164719_0_0_0"/>
<accession>A0A059XTE1</accession>
<sequence length="266" mass="29049">MRPDIHRIPVHPCLERGKHIFIRMGGFSMRYAGRKWFLGMVSLGLALTLSACAHNRVTLGFTPMSGQGVQPAPSSEVVVTTLADHRFRLYSFTSNDMPDTVGWGQGTGTLYTPENIPAHVSRALVEQYRNLGLRARYDPSVKCLVESMKDGHVRVSVTGASSSSPVLCGSIVDYQFQIDHPMVGFGTYISTYDMAAGATLMAEVSLHLFLVDPRDNHILWTGVVNKAGGAKDIHPPHLNAQGVSLLEQTLAKTIIKSAKEFSPSIE</sequence>
<evidence type="ECO:0000313" key="1">
    <source>
        <dbReference type="EMBL" id="AIA30098.1"/>
    </source>
</evidence>
<dbReference type="KEGG" id="lfp:Y981_02625"/>
<reference evidence="2" key="1">
    <citation type="submission" date="2014-02" db="EMBL/GenBank/DDBJ databases">
        <title>Complete genome sequence and comparative genomic analysis of the nitrogen-fixing bacterium Leptospirillum ferriphilum YSK.</title>
        <authorList>
            <person name="Guo X."/>
            <person name="Yin H."/>
            <person name="Liang Y."/>
            <person name="Hu Q."/>
            <person name="Ma L."/>
            <person name="Xiao Y."/>
            <person name="Zhang X."/>
            <person name="Qiu G."/>
            <person name="Liu X."/>
        </authorList>
    </citation>
    <scope>NUCLEOTIDE SEQUENCE [LARGE SCALE GENOMIC DNA]</scope>
    <source>
        <strain evidence="2">YSK</strain>
    </source>
</reference>
<evidence type="ECO:0000313" key="2">
    <source>
        <dbReference type="Proteomes" id="UP000027059"/>
    </source>
</evidence>
<protein>
    <submittedName>
        <fullName evidence="1">Uncharacterized protein</fullName>
    </submittedName>
</protein>
<dbReference type="Proteomes" id="UP000027059">
    <property type="component" value="Chromosome"/>
</dbReference>
<dbReference type="EMBL" id="CP007243">
    <property type="protein sequence ID" value="AIA30098.1"/>
    <property type="molecule type" value="Genomic_DNA"/>
</dbReference>
<keyword evidence="2" id="KW-1185">Reference proteome</keyword>
<gene>
    <name evidence="1" type="ORF">Y981_02625</name>
</gene>
<reference evidence="1 2" key="2">
    <citation type="journal article" date="2015" name="Biomed. Res. Int.">
        <title>Effects of Arsenite Resistance on the Growth and Functional Gene Expression of Leptospirillum ferriphilum and Acidithiobacillus thiooxidans in Pure Culture and Coculture.</title>
        <authorList>
            <person name="Jiang H."/>
            <person name="Liang Y."/>
            <person name="Yin H."/>
            <person name="Xiao Y."/>
            <person name="Guo X."/>
            <person name="Xu Y."/>
            <person name="Hu Q."/>
            <person name="Liu H."/>
            <person name="Liu X."/>
        </authorList>
    </citation>
    <scope>NUCLEOTIDE SEQUENCE [LARGE SCALE GENOMIC DNA]</scope>
    <source>
        <strain evidence="1 2">YSK</strain>
    </source>
</reference>
<name>A0A059XTE1_9BACT</name>
<proteinExistence type="predicted"/>
<dbReference type="AlphaFoldDB" id="A0A059XTE1"/>